<evidence type="ECO:0000259" key="3">
    <source>
        <dbReference type="PROSITE" id="PS50151"/>
    </source>
</evidence>
<dbReference type="SUPFAM" id="SSF46600">
    <property type="entry name" value="C-terminal UvrC-binding domain of UvrB"/>
    <property type="match status" value="1"/>
</dbReference>
<dbReference type="InterPro" id="IPR025542">
    <property type="entry name" value="YacH"/>
</dbReference>
<reference evidence="4" key="1">
    <citation type="submission" date="2021-01" db="EMBL/GenBank/DDBJ databases">
        <title>Modified the classification status of verrucomicrobia.</title>
        <authorList>
            <person name="Feng X."/>
        </authorList>
    </citation>
    <scope>NUCLEOTIDE SEQUENCE</scope>
    <source>
        <strain evidence="4">5K15</strain>
    </source>
</reference>
<dbReference type="AlphaFoldDB" id="A0AAE2SD43"/>
<sequence>MTDPSGFLLGDMDPNKLSAKAASAAEASDVGKLSLGGPMGAAGRQLGTGTCPGCGFAFDDLKKTGRLGCSQCYQFFREEIKHNLGGMHKDTCHVGRVPAGMMEAFQNKQKIDQLQQEMNGAIANEDYEKAAALRDQLQKLSDENAASSEQ</sequence>
<dbReference type="Proteomes" id="UP000634206">
    <property type="component" value="Unassembled WGS sequence"/>
</dbReference>
<protein>
    <submittedName>
        <fullName evidence="4">UvrB/UvrC motif-containing protein</fullName>
    </submittedName>
</protein>
<keyword evidence="5" id="KW-1185">Reference proteome</keyword>
<dbReference type="Gene3D" id="4.10.860.10">
    <property type="entry name" value="UVR domain"/>
    <property type="match status" value="1"/>
</dbReference>
<dbReference type="GO" id="GO:0005507">
    <property type="term" value="F:copper ion binding"/>
    <property type="evidence" value="ECO:0007669"/>
    <property type="project" value="TreeGrafter"/>
</dbReference>
<keyword evidence="1" id="KW-0227">DNA damage</keyword>
<dbReference type="GO" id="GO:0046870">
    <property type="term" value="F:cadmium ion binding"/>
    <property type="evidence" value="ECO:0007669"/>
    <property type="project" value="TreeGrafter"/>
</dbReference>
<evidence type="ECO:0000313" key="5">
    <source>
        <dbReference type="Proteomes" id="UP000634206"/>
    </source>
</evidence>
<dbReference type="EMBL" id="JAENIG010000007">
    <property type="protein sequence ID" value="MBK1855649.1"/>
    <property type="molecule type" value="Genomic_DNA"/>
</dbReference>
<gene>
    <name evidence="4" type="ORF">JIN83_11810</name>
</gene>
<feature type="coiled-coil region" evidence="2">
    <location>
        <begin position="123"/>
        <end position="150"/>
    </location>
</feature>
<evidence type="ECO:0000256" key="2">
    <source>
        <dbReference type="SAM" id="Coils"/>
    </source>
</evidence>
<dbReference type="InterPro" id="IPR001943">
    <property type="entry name" value="UVR_dom"/>
</dbReference>
<evidence type="ECO:0000256" key="1">
    <source>
        <dbReference type="ARBA" id="ARBA00023236"/>
    </source>
</evidence>
<dbReference type="GO" id="GO:0008270">
    <property type="term" value="F:zinc ion binding"/>
    <property type="evidence" value="ECO:0007669"/>
    <property type="project" value="TreeGrafter"/>
</dbReference>
<evidence type="ECO:0000313" key="4">
    <source>
        <dbReference type="EMBL" id="MBK1855649.1"/>
    </source>
</evidence>
<keyword evidence="1" id="KW-0742">SOS response</keyword>
<keyword evidence="2" id="KW-0175">Coiled coil</keyword>
<accession>A0AAE2SD43</accession>
<dbReference type="Pfam" id="PF02151">
    <property type="entry name" value="UVR"/>
    <property type="match status" value="1"/>
</dbReference>
<dbReference type="InterPro" id="IPR036876">
    <property type="entry name" value="UVR_dom_sf"/>
</dbReference>
<dbReference type="GO" id="GO:1990170">
    <property type="term" value="P:stress response to cadmium ion"/>
    <property type="evidence" value="ECO:0007669"/>
    <property type="project" value="TreeGrafter"/>
</dbReference>
<dbReference type="PROSITE" id="PS50151">
    <property type="entry name" value="UVR"/>
    <property type="match status" value="1"/>
</dbReference>
<dbReference type="RefSeq" id="WP_309490262.1">
    <property type="nucleotide sequence ID" value="NZ_JAENIG010000007.1"/>
</dbReference>
<name>A0AAE2SD43_9BACT</name>
<dbReference type="GO" id="GO:1990169">
    <property type="term" value="P:stress response to copper ion"/>
    <property type="evidence" value="ECO:0007669"/>
    <property type="project" value="TreeGrafter"/>
</dbReference>
<proteinExistence type="predicted"/>
<dbReference type="PANTHER" id="PTHR38430:SF1">
    <property type="entry name" value="PROTEIN-ARGININE KINASE ACTIVATOR PROTEIN"/>
    <property type="match status" value="1"/>
</dbReference>
<organism evidence="4 5">
    <name type="scientific">Oceaniferula flava</name>
    <dbReference type="NCBI Taxonomy" id="2800421"/>
    <lineage>
        <taxon>Bacteria</taxon>
        <taxon>Pseudomonadati</taxon>
        <taxon>Verrucomicrobiota</taxon>
        <taxon>Verrucomicrobiia</taxon>
        <taxon>Verrucomicrobiales</taxon>
        <taxon>Verrucomicrobiaceae</taxon>
        <taxon>Oceaniferula</taxon>
    </lineage>
</organism>
<dbReference type="GO" id="GO:0050897">
    <property type="term" value="F:cobalt ion binding"/>
    <property type="evidence" value="ECO:0007669"/>
    <property type="project" value="TreeGrafter"/>
</dbReference>
<dbReference type="GO" id="GO:0009432">
    <property type="term" value="P:SOS response"/>
    <property type="evidence" value="ECO:0007669"/>
    <property type="project" value="UniProtKB-KW"/>
</dbReference>
<feature type="domain" description="UVR" evidence="3">
    <location>
        <begin position="108"/>
        <end position="143"/>
    </location>
</feature>
<dbReference type="PANTHER" id="PTHR38430">
    <property type="entry name" value="PROTEIN-ARGININE KINASE ACTIVATOR PROTEIN"/>
    <property type="match status" value="1"/>
</dbReference>
<comment type="caution">
    <text evidence="4">The sequence shown here is derived from an EMBL/GenBank/DDBJ whole genome shotgun (WGS) entry which is preliminary data.</text>
</comment>